<accession>A0AAE0M0W2</accession>
<proteinExistence type="predicted"/>
<reference evidence="2" key="1">
    <citation type="journal article" date="2023" name="Mol. Phylogenet. Evol.">
        <title>Genome-scale phylogeny and comparative genomics of the fungal order Sordariales.</title>
        <authorList>
            <person name="Hensen N."/>
            <person name="Bonometti L."/>
            <person name="Westerberg I."/>
            <person name="Brannstrom I.O."/>
            <person name="Guillou S."/>
            <person name="Cros-Aarteil S."/>
            <person name="Calhoun S."/>
            <person name="Haridas S."/>
            <person name="Kuo A."/>
            <person name="Mondo S."/>
            <person name="Pangilinan J."/>
            <person name="Riley R."/>
            <person name="LaButti K."/>
            <person name="Andreopoulos B."/>
            <person name="Lipzen A."/>
            <person name="Chen C."/>
            <person name="Yan M."/>
            <person name="Daum C."/>
            <person name="Ng V."/>
            <person name="Clum A."/>
            <person name="Steindorff A."/>
            <person name="Ohm R.A."/>
            <person name="Martin F."/>
            <person name="Silar P."/>
            <person name="Natvig D.O."/>
            <person name="Lalanne C."/>
            <person name="Gautier V."/>
            <person name="Ament-Velasquez S.L."/>
            <person name="Kruys A."/>
            <person name="Hutchinson M.I."/>
            <person name="Powell A.J."/>
            <person name="Barry K."/>
            <person name="Miller A.N."/>
            <person name="Grigoriev I.V."/>
            <person name="Debuchy R."/>
            <person name="Gladieux P."/>
            <person name="Hiltunen Thoren M."/>
            <person name="Johannesson H."/>
        </authorList>
    </citation>
    <scope>NUCLEOTIDE SEQUENCE</scope>
    <source>
        <strain evidence="2">CBS 118394</strain>
    </source>
</reference>
<evidence type="ECO:0000313" key="2">
    <source>
        <dbReference type="EMBL" id="KAK3314044.1"/>
    </source>
</evidence>
<dbReference type="EMBL" id="JAUEDM010000007">
    <property type="protein sequence ID" value="KAK3314044.1"/>
    <property type="molecule type" value="Genomic_DNA"/>
</dbReference>
<reference evidence="2" key="2">
    <citation type="submission" date="2023-06" db="EMBL/GenBank/DDBJ databases">
        <authorList>
            <consortium name="Lawrence Berkeley National Laboratory"/>
            <person name="Haridas S."/>
            <person name="Hensen N."/>
            <person name="Bonometti L."/>
            <person name="Westerberg I."/>
            <person name="Brannstrom I.O."/>
            <person name="Guillou S."/>
            <person name="Cros-Aarteil S."/>
            <person name="Calhoun S."/>
            <person name="Kuo A."/>
            <person name="Mondo S."/>
            <person name="Pangilinan J."/>
            <person name="Riley R."/>
            <person name="Labutti K."/>
            <person name="Andreopoulos B."/>
            <person name="Lipzen A."/>
            <person name="Chen C."/>
            <person name="Yanf M."/>
            <person name="Daum C."/>
            <person name="Ng V."/>
            <person name="Clum A."/>
            <person name="Steindorff A."/>
            <person name="Ohm R."/>
            <person name="Martin F."/>
            <person name="Silar P."/>
            <person name="Natvig D."/>
            <person name="Lalanne C."/>
            <person name="Gautier V."/>
            <person name="Ament-Velasquez S.L."/>
            <person name="Kruys A."/>
            <person name="Hutchinson M.I."/>
            <person name="Powell A.J."/>
            <person name="Barry K."/>
            <person name="Miller A.N."/>
            <person name="Grigoriev I.V."/>
            <person name="Debuchy R."/>
            <person name="Gladieux P."/>
            <person name="Thoren M.H."/>
            <person name="Johannesson H."/>
        </authorList>
    </citation>
    <scope>NUCLEOTIDE SEQUENCE</scope>
    <source>
        <strain evidence="2">CBS 118394</strain>
    </source>
</reference>
<dbReference type="Proteomes" id="UP001283341">
    <property type="component" value="Unassembled WGS sequence"/>
</dbReference>
<gene>
    <name evidence="2" type="ORF">B0H66DRAFT_567633</name>
</gene>
<evidence type="ECO:0000259" key="1">
    <source>
        <dbReference type="Pfam" id="PF26528"/>
    </source>
</evidence>
<dbReference type="Pfam" id="PF26528">
    <property type="entry name" value="SnoaL_6"/>
    <property type="match status" value="1"/>
</dbReference>
<keyword evidence="3" id="KW-1185">Reference proteome</keyword>
<name>A0AAE0M0W2_9PEZI</name>
<comment type="caution">
    <text evidence="2">The sequence shown here is derived from an EMBL/GenBank/DDBJ whole genome shotgun (WGS) entry which is preliminary data.</text>
</comment>
<organism evidence="2 3">
    <name type="scientific">Apodospora peruviana</name>
    <dbReference type="NCBI Taxonomy" id="516989"/>
    <lineage>
        <taxon>Eukaryota</taxon>
        <taxon>Fungi</taxon>
        <taxon>Dikarya</taxon>
        <taxon>Ascomycota</taxon>
        <taxon>Pezizomycotina</taxon>
        <taxon>Sordariomycetes</taxon>
        <taxon>Sordariomycetidae</taxon>
        <taxon>Sordariales</taxon>
        <taxon>Lasiosphaeriaceae</taxon>
        <taxon>Apodospora</taxon>
    </lineage>
</organism>
<evidence type="ECO:0000313" key="3">
    <source>
        <dbReference type="Proteomes" id="UP001283341"/>
    </source>
</evidence>
<dbReference type="InterPro" id="IPR058931">
    <property type="entry name" value="SnoaL_6"/>
</dbReference>
<feature type="domain" description="SnoaL-like" evidence="1">
    <location>
        <begin position="3"/>
        <end position="135"/>
    </location>
</feature>
<sequence length="138" mass="15546">MASNPRQLTDHLKSLYSAYRDTTDIDVKGLFFSPEVIQICRPQPSYAARDRETIVQFLHEAAKMGTNLATDGKSKEEPDNAVQLKRCTISPLKEESSEFEFGDSDDEITLPAGFTASELRRKAETEGWVGMRVDFVVR</sequence>
<protein>
    <recommendedName>
        <fullName evidence="1">SnoaL-like domain-containing protein</fullName>
    </recommendedName>
</protein>
<dbReference type="AlphaFoldDB" id="A0AAE0M0W2"/>